<evidence type="ECO:0000256" key="1">
    <source>
        <dbReference type="SAM" id="MobiDB-lite"/>
    </source>
</evidence>
<dbReference type="RefSeq" id="WP_271054924.1">
    <property type="nucleotide sequence ID" value="NZ_JAQIIO010000008.1"/>
</dbReference>
<feature type="region of interest" description="Disordered" evidence="1">
    <location>
        <begin position="1"/>
        <end position="24"/>
    </location>
</feature>
<dbReference type="Pfam" id="PF06080">
    <property type="entry name" value="DUF938"/>
    <property type="match status" value="1"/>
</dbReference>
<gene>
    <name evidence="2" type="ORF">O2N63_14095</name>
</gene>
<dbReference type="EMBL" id="JAQIIO010000008">
    <property type="protein sequence ID" value="MDA5095215.1"/>
    <property type="molecule type" value="Genomic_DNA"/>
</dbReference>
<evidence type="ECO:0000313" key="2">
    <source>
        <dbReference type="EMBL" id="MDA5095215.1"/>
    </source>
</evidence>
<sequence length="220" mass="23710">MAGERPHSTATPLSSQDGASDDVRLSAPSAERNIAPIVKALKPYLPAQGYGLEIASGTGQHAIAFAAAFPGIVWQPTDIADERLDSIDAWRAQAGHRNMRLAQYLDATDPGWCASGFDVIVTVNLMHLVTDHDMTAVIAGVGRSLDNGGRWCLYGPFRSGGGFRSEGDLIFHNALRKDDPTIGYKEIETIGEIAAAHRLVRVDLSDMPANNLMGIFEKRP</sequence>
<reference evidence="2 3" key="1">
    <citation type="submission" date="2023-01" db="EMBL/GenBank/DDBJ databases">
        <authorList>
            <person name="Yoon J.-W."/>
        </authorList>
    </citation>
    <scope>NUCLEOTIDE SEQUENCE [LARGE SCALE GENOMIC DNA]</scope>
    <source>
        <strain evidence="2 3">KMU-50</strain>
    </source>
</reference>
<organism evidence="2 3">
    <name type="scientific">Aliiroseovarius salicola</name>
    <dbReference type="NCBI Taxonomy" id="3009082"/>
    <lineage>
        <taxon>Bacteria</taxon>
        <taxon>Pseudomonadati</taxon>
        <taxon>Pseudomonadota</taxon>
        <taxon>Alphaproteobacteria</taxon>
        <taxon>Rhodobacterales</taxon>
        <taxon>Paracoccaceae</taxon>
        <taxon>Aliiroseovarius</taxon>
    </lineage>
</organism>
<dbReference type="Proteomes" id="UP001528040">
    <property type="component" value="Unassembled WGS sequence"/>
</dbReference>
<evidence type="ECO:0000313" key="3">
    <source>
        <dbReference type="Proteomes" id="UP001528040"/>
    </source>
</evidence>
<keyword evidence="3" id="KW-1185">Reference proteome</keyword>
<comment type="caution">
    <text evidence="2">The sequence shown here is derived from an EMBL/GenBank/DDBJ whole genome shotgun (WGS) entry which is preliminary data.</text>
</comment>
<proteinExistence type="predicted"/>
<dbReference type="SUPFAM" id="SSF53335">
    <property type="entry name" value="S-adenosyl-L-methionine-dependent methyltransferases"/>
    <property type="match status" value="1"/>
</dbReference>
<protein>
    <submittedName>
        <fullName evidence="2">DUF938 domain-containing protein</fullName>
    </submittedName>
</protein>
<dbReference type="InterPro" id="IPR029063">
    <property type="entry name" value="SAM-dependent_MTases_sf"/>
</dbReference>
<accession>A0ABT4W5D9</accession>
<dbReference type="CDD" id="cd02440">
    <property type="entry name" value="AdoMet_MTases"/>
    <property type="match status" value="1"/>
</dbReference>
<name>A0ABT4W5D9_9RHOB</name>
<dbReference type="Gene3D" id="3.40.50.150">
    <property type="entry name" value="Vaccinia Virus protein VP39"/>
    <property type="match status" value="1"/>
</dbReference>
<feature type="compositionally biased region" description="Polar residues" evidence="1">
    <location>
        <begin position="8"/>
        <end position="18"/>
    </location>
</feature>
<dbReference type="PANTHER" id="PTHR20974:SF0">
    <property type="entry name" value="UPF0585 PROTEIN CG18661"/>
    <property type="match status" value="1"/>
</dbReference>
<dbReference type="PANTHER" id="PTHR20974">
    <property type="entry name" value="UPF0585 PROTEIN CG18661"/>
    <property type="match status" value="1"/>
</dbReference>
<dbReference type="InterPro" id="IPR010342">
    <property type="entry name" value="DUF938"/>
</dbReference>